<keyword evidence="1" id="KW-0547">Nucleotide-binding</keyword>
<dbReference type="InterPro" id="IPR027417">
    <property type="entry name" value="P-loop_NTPase"/>
</dbReference>
<keyword evidence="2" id="KW-0067">ATP-binding</keyword>
<evidence type="ECO:0000313" key="4">
    <source>
        <dbReference type="EMBL" id="WDA60761.1"/>
    </source>
</evidence>
<dbReference type="InterPro" id="IPR001650">
    <property type="entry name" value="Helicase_C-like"/>
</dbReference>
<keyword evidence="4" id="KW-0378">Hydrolase</keyword>
<proteinExistence type="predicted"/>
<dbReference type="PANTHER" id="PTHR47957:SF3">
    <property type="entry name" value="ATP-DEPENDENT HELICASE HRQ1"/>
    <property type="match status" value="1"/>
</dbReference>
<dbReference type="RefSeq" id="WP_273991508.1">
    <property type="nucleotide sequence ID" value="NZ_BAABQT010000024.1"/>
</dbReference>
<dbReference type="Gene3D" id="3.40.50.300">
    <property type="entry name" value="P-loop containing nucleotide triphosphate hydrolases"/>
    <property type="match status" value="2"/>
</dbReference>
<dbReference type="PANTHER" id="PTHR47957">
    <property type="entry name" value="ATP-DEPENDENT HELICASE HRQ1"/>
    <property type="match status" value="1"/>
</dbReference>
<keyword evidence="5" id="KW-1185">Reference proteome</keyword>
<dbReference type="InterPro" id="IPR011545">
    <property type="entry name" value="DEAD/DEAH_box_helicase_dom"/>
</dbReference>
<dbReference type="SUPFAM" id="SSF52540">
    <property type="entry name" value="P-loop containing nucleoside triphosphate hydrolases"/>
    <property type="match status" value="2"/>
</dbReference>
<name>A0ABY7V8T9_9DEIO</name>
<dbReference type="SMART" id="SM00490">
    <property type="entry name" value="HELICc"/>
    <property type="match status" value="1"/>
</dbReference>
<evidence type="ECO:0000313" key="5">
    <source>
        <dbReference type="Proteomes" id="UP001217044"/>
    </source>
</evidence>
<sequence length="1838" mass="199475">MNDLIGLHARLERVYGMYVESAFPLRDRDLRRERQALLARPGLLAQPPLVEPVAQYVSSGRTLSQAAASLPGAARDLGSLAAPLLPPDVELHAHQFEALRLGTVEGRDLVITTGTGSGKTEAFLLPLLAELARESAGWSPVRTPAPGRAWWRASAGGSGVRPAGREASQWGHVTRPGAVRALVLYPLNALVEDQLRRLRAVLTAPDVTAWLDRERGGNRVTFGRYTGLTPVPGTTEGARGQRNMKRLREHLLSLDRQVEALAGVADPDVRHHFPDPDGAEAWSRWDMQDVPPDVLITNYSMLNIMLMRDVEAPIFEATRAWLQADAGNVFHLIVDELHSYRGTPGTEVSFIVRLLLSRLGLSPDSEQLRIVATTASLEDSPAGRAFLTEFFGRSPERFSFITGAVAEPPAPSGSPVGAHAGAFEAFARAVDDAHTPLDPPEIPDAALHALADALDGAGGQGDRTAAQRIAAALDHAGVPGALRAACQDGTGTVRATRTDVLTARLLPGNAQALRGLLMALSAARHPDGRPVLPVRGHLFFQNVQNLWACTDPDCVPGRTERVPVGRLHDEHRLACGCGSRVLDVIVCDVCGVAFYGAQRKAQGNAEVLSADRTDLEGVPNGTERRAHGSYAVLWPVETHDAPPEQRSYAWKPQGAPVSLECSWQQAHLQRQTGTLTRSPRAAQESGMLQPVWVYTVQGDNPGAAPAMPPVCPACSTDFRRRKRFPTPLRPHRTGFQKATQVLSSTLMREVGPENRKLVVFSDSRQDAARLAAGMERDHYRDMVRVTLLHALSDAGRTLEGSVRALADRVPGSRERLLTVNPALGAVLDAPTTDEDRTLLTEHATRFQPLMMWLMGLGDANTEADAAALLRQYPSRVPLGQLRDAVYAHLLSLGICPGGNTRDALRFKQDGHPQRWFQAFRWTERTVTVDTSSEARAHDEKLRELLLGEIMEVLFTHVVRTLESVGQGQVHAPLPPGTPVHIQEAADAIARLLAVKRLHTASTRAHPGSKRTLPAPALIYLRALSIEPDAFITRLIDAGHAEPGGSSIQLRPRNLDLLAGHPQGWRCERCGAYYQHRAGGRCATCAQTVTRGGQPTDSAAPLHPGERNVERDYYAYLARDFGAPYRLNTEELTGQTGSADRPARQRHFQDVFLPGEERRAQGVDLLSVTTTMEAGVDIGSLLAVAMSNMPPRRFNYQQRVGRAGRRGAGLSVALTFCRGRSHDAYYYARPESITGDAPPPPYLDTARESIYRRVLVKEILRRALGTVRSDAPDSVHGEFGTADEWPRRRATVTRFLSHPDSRAELAALARTLAAHTRLTHPDAVLTGLLDTLPGEIDAVVNDARYTQPLLSERLANAGLLPMFGFPTRVRNLYLDSLSWLTRGNVTPDTVDRDLDLAISSFAPGADIVKDKLVHTAVGVLDLQPGTRGARTGPGLHPPLADPNPLLLGLCSACQAVHHPMPEPASPGQHDATCPTCAQPTVRVLDAREPRHFYTDGTRDDYDGHIEYAGRSTRPTLAVRGAPTPTAHAANTTLIARTDELLTHNDGGGRGGFDFTPHPGHPGVYQATLDPTPAPHRAASSRRVTLLSRRVTDTLLIRPSDWPAHTHAPTTTVDGRAAWYTLAFTLRAAASALLDIEPTELDAGMYVGAGHTTATGHAFLCDRLENGAGYATHLGQTTPFTNLLGHVHTHLAPHWHAHAPDCDGSCARCLRDYSNAAYHPLLDWRLALDLTRLLGGDLTTPDLHTPHGQHPNPWTPLVSGPHAPIPAALTQLGYAPTTLHPHVPAFQAATRHGPRTVLVSHPLWTPDHPYLHAAQASLAPDETVTIVSVLRLLRRPSDAL</sequence>
<keyword evidence="4" id="KW-0347">Helicase</keyword>
<dbReference type="PROSITE" id="PS51192">
    <property type="entry name" value="HELICASE_ATP_BIND_1"/>
    <property type="match status" value="1"/>
</dbReference>
<evidence type="ECO:0000259" key="3">
    <source>
        <dbReference type="PROSITE" id="PS51192"/>
    </source>
</evidence>
<dbReference type="GO" id="GO:0004386">
    <property type="term" value="F:helicase activity"/>
    <property type="evidence" value="ECO:0007669"/>
    <property type="project" value="UniProtKB-KW"/>
</dbReference>
<dbReference type="InterPro" id="IPR014001">
    <property type="entry name" value="Helicase_ATP-bd"/>
</dbReference>
<dbReference type="Pfam" id="PF00270">
    <property type="entry name" value="DEAD"/>
    <property type="match status" value="1"/>
</dbReference>
<dbReference type="EMBL" id="CP115168">
    <property type="protein sequence ID" value="WDA60761.1"/>
    <property type="molecule type" value="Genomic_DNA"/>
</dbReference>
<feature type="domain" description="Helicase ATP-binding" evidence="3">
    <location>
        <begin position="100"/>
        <end position="395"/>
    </location>
</feature>
<evidence type="ECO:0000256" key="2">
    <source>
        <dbReference type="ARBA" id="ARBA00022840"/>
    </source>
</evidence>
<dbReference type="SMART" id="SM00487">
    <property type="entry name" value="DEXDc"/>
    <property type="match status" value="1"/>
</dbReference>
<gene>
    <name evidence="4" type="ORF">M8445_18185</name>
</gene>
<protein>
    <submittedName>
        <fullName evidence="4">DEAD/DEAH box helicase</fullName>
    </submittedName>
</protein>
<keyword evidence="4" id="KW-0614">Plasmid</keyword>
<evidence type="ECO:0000256" key="1">
    <source>
        <dbReference type="ARBA" id="ARBA00022741"/>
    </source>
</evidence>
<accession>A0ABY7V8T9</accession>
<dbReference type="Proteomes" id="UP001217044">
    <property type="component" value="Plasmid pDATS03"/>
</dbReference>
<dbReference type="Pfam" id="PF00271">
    <property type="entry name" value="Helicase_C"/>
    <property type="match status" value="1"/>
</dbReference>
<organism evidence="4 5">
    <name type="scientific">Deinococcus aquaticus</name>
    <dbReference type="NCBI Taxonomy" id="328692"/>
    <lineage>
        <taxon>Bacteria</taxon>
        <taxon>Thermotogati</taxon>
        <taxon>Deinococcota</taxon>
        <taxon>Deinococci</taxon>
        <taxon>Deinococcales</taxon>
        <taxon>Deinococcaceae</taxon>
        <taxon>Deinococcus</taxon>
    </lineage>
</organism>
<geneLocation type="plasmid" evidence="4 5">
    <name>pDATS03</name>
</geneLocation>
<reference evidence="4 5" key="1">
    <citation type="submission" date="2022-12" db="EMBL/GenBank/DDBJ databases">
        <title>Genome Sequence of Deinococcus aquaticus Type Strain PB314.</title>
        <authorList>
            <person name="Albert C."/>
            <person name="Hill J."/>
            <person name="Boren L."/>
            <person name="Scholz-Ng S."/>
            <person name="Fatema N."/>
            <person name="Grosso R."/>
            <person name="Soboslay E."/>
            <person name="Tuohy J."/>
        </authorList>
    </citation>
    <scope>NUCLEOTIDE SEQUENCE [LARGE SCALE GENOMIC DNA]</scope>
    <source>
        <strain evidence="4 5">PB-314</strain>
        <plasmid evidence="4 5">pDATS03</plasmid>
    </source>
</reference>